<feature type="domain" description="Urease accessory protein UreH-like transmembrane" evidence="3">
    <location>
        <begin position="213"/>
        <end position="290"/>
    </location>
</feature>
<dbReference type="Proteomes" id="UP001432011">
    <property type="component" value="Chromosome"/>
</dbReference>
<reference evidence="4" key="1">
    <citation type="submission" date="2022-10" db="EMBL/GenBank/DDBJ databases">
        <title>The complete genomes of actinobacterial strains from the NBC collection.</title>
        <authorList>
            <person name="Joergensen T.S."/>
            <person name="Alvarez Arevalo M."/>
            <person name="Sterndorff E.B."/>
            <person name="Faurdal D."/>
            <person name="Vuksanovic O."/>
            <person name="Mourched A.-S."/>
            <person name="Charusanti P."/>
            <person name="Shaw S."/>
            <person name="Blin K."/>
            <person name="Weber T."/>
        </authorList>
    </citation>
    <scope>NUCLEOTIDE SEQUENCE</scope>
    <source>
        <strain evidence="4">NBC_00254</strain>
    </source>
</reference>
<dbReference type="PANTHER" id="PTHR42208">
    <property type="entry name" value="HEAVY METAL TRANSPORTER-RELATED"/>
    <property type="match status" value="1"/>
</dbReference>
<evidence type="ECO:0000259" key="3">
    <source>
        <dbReference type="Pfam" id="PF13386"/>
    </source>
</evidence>
<evidence type="ECO:0000313" key="4">
    <source>
        <dbReference type="EMBL" id="WUP71726.1"/>
    </source>
</evidence>
<sequence length="416" mass="41148">MEPAALFAGGLVAGLAAGTASCTAVQGGLLIGLAAQSRGQSRGRSRGPSRALSHGLARGLPPVVAFLTGRLAAHTALGALLGLLGAAVQVGPRTRAALLVAAGTAVVVLAVRMLRRRRCAQAEPGTADGDPRACSCADGGPAQDRTQMKSAPPDSASPDSASPDSAPPDIPPPDSAPPGSAPRRPALTDGAPRGRAPLGGGAGSPGGGARSPGLARAAALGMATIFVPCGVTIGMEVVAVGSGSALGGAATLAGLALGTAPAFAALGLLLRTLVSTRLAALAGIAALAAGLFTAGSGLRLGGWLPDVSLPEFGSPAAAAGRALTGTDGVQRLTVWATPEGFRPGIAVAAAGRPVEIVFRTKDNRGCTRTLTIDDHDVVLPVTGERVVRLPARPQGRLRYACGMGMYVGFVRFERSP</sequence>
<feature type="transmembrane region" description="Helical" evidence="2">
    <location>
        <begin position="217"/>
        <end position="239"/>
    </location>
</feature>
<feature type="transmembrane region" description="Helical" evidence="2">
    <location>
        <begin position="278"/>
        <end position="298"/>
    </location>
</feature>
<keyword evidence="2" id="KW-1133">Transmembrane helix</keyword>
<proteinExistence type="predicted"/>
<dbReference type="EMBL" id="CP108085">
    <property type="protein sequence ID" value="WUP71726.1"/>
    <property type="molecule type" value="Genomic_DNA"/>
</dbReference>
<feature type="transmembrane region" description="Helical" evidence="2">
    <location>
        <begin position="96"/>
        <end position="114"/>
    </location>
</feature>
<feature type="compositionally biased region" description="Low complexity" evidence="1">
    <location>
        <begin position="150"/>
        <end position="164"/>
    </location>
</feature>
<name>A0ABZ1SG30_9ACTN</name>
<evidence type="ECO:0000313" key="5">
    <source>
        <dbReference type="Proteomes" id="UP001432011"/>
    </source>
</evidence>
<gene>
    <name evidence="4" type="ORF">OG913_19955</name>
</gene>
<evidence type="ECO:0000256" key="1">
    <source>
        <dbReference type="SAM" id="MobiDB-lite"/>
    </source>
</evidence>
<feature type="transmembrane region" description="Helical" evidence="2">
    <location>
        <begin position="245"/>
        <end position="266"/>
    </location>
</feature>
<evidence type="ECO:0000256" key="2">
    <source>
        <dbReference type="SAM" id="Phobius"/>
    </source>
</evidence>
<feature type="compositionally biased region" description="Pro residues" evidence="1">
    <location>
        <begin position="165"/>
        <end position="180"/>
    </location>
</feature>
<accession>A0ABZ1SG30</accession>
<feature type="transmembrane region" description="Helical" evidence="2">
    <location>
        <begin position="6"/>
        <end position="35"/>
    </location>
</feature>
<feature type="compositionally biased region" description="Gly residues" evidence="1">
    <location>
        <begin position="197"/>
        <end position="210"/>
    </location>
</feature>
<feature type="compositionally biased region" description="Low complexity" evidence="1">
    <location>
        <begin position="181"/>
        <end position="196"/>
    </location>
</feature>
<dbReference type="Gene3D" id="2.60.40.420">
    <property type="entry name" value="Cupredoxins - blue copper proteins"/>
    <property type="match status" value="1"/>
</dbReference>
<feature type="transmembrane region" description="Helical" evidence="2">
    <location>
        <begin position="56"/>
        <end position="84"/>
    </location>
</feature>
<feature type="region of interest" description="Disordered" evidence="1">
    <location>
        <begin position="122"/>
        <end position="212"/>
    </location>
</feature>
<protein>
    <submittedName>
        <fullName evidence="4">Sulfite exporter TauE/SafE family protein</fullName>
    </submittedName>
</protein>
<dbReference type="RefSeq" id="WP_328708194.1">
    <property type="nucleotide sequence ID" value="NZ_CP108085.1"/>
</dbReference>
<dbReference type="InterPro" id="IPR039447">
    <property type="entry name" value="UreH-like_TM_dom"/>
</dbReference>
<dbReference type="Pfam" id="PF13386">
    <property type="entry name" value="DsbD_2"/>
    <property type="match status" value="2"/>
</dbReference>
<dbReference type="InterPro" id="IPR008972">
    <property type="entry name" value="Cupredoxin"/>
</dbReference>
<keyword evidence="5" id="KW-1185">Reference proteome</keyword>
<keyword evidence="2" id="KW-0812">Transmembrane</keyword>
<feature type="domain" description="Urease accessory protein UreH-like transmembrane" evidence="3">
    <location>
        <begin position="11"/>
        <end position="119"/>
    </location>
</feature>
<keyword evidence="2" id="KW-0472">Membrane</keyword>
<organism evidence="4 5">
    <name type="scientific">Microbispora hainanensis</name>
    <dbReference type="NCBI Taxonomy" id="568844"/>
    <lineage>
        <taxon>Bacteria</taxon>
        <taxon>Bacillati</taxon>
        <taxon>Actinomycetota</taxon>
        <taxon>Actinomycetes</taxon>
        <taxon>Streptosporangiales</taxon>
        <taxon>Streptosporangiaceae</taxon>
        <taxon>Microbispora</taxon>
    </lineage>
</organism>
<dbReference type="PANTHER" id="PTHR42208:SF1">
    <property type="entry name" value="HEAVY METAL TRANSPORTER"/>
    <property type="match status" value="1"/>
</dbReference>